<comment type="caution">
    <text evidence="5">The sequence shown here is derived from an EMBL/GenBank/DDBJ whole genome shotgun (WGS) entry which is preliminary data.</text>
</comment>
<dbReference type="NCBIfam" id="TIGR01549">
    <property type="entry name" value="HAD-SF-IA-v1"/>
    <property type="match status" value="1"/>
</dbReference>
<dbReference type="NCBIfam" id="TIGR01509">
    <property type="entry name" value="HAD-SF-IA-v3"/>
    <property type="match status" value="1"/>
</dbReference>
<dbReference type="PANTHER" id="PTHR46470:SF4">
    <property type="entry name" value="5-AMINO-6-(5-PHOSPHO-D-RIBITYLAMINO)URACIL PHOSPHATASE YIGB"/>
    <property type="match status" value="1"/>
</dbReference>
<evidence type="ECO:0000313" key="5">
    <source>
        <dbReference type="EMBL" id="OBU09422.1"/>
    </source>
</evidence>
<keyword evidence="4" id="KW-0460">Magnesium</keyword>
<dbReference type="InterPro" id="IPR036412">
    <property type="entry name" value="HAD-like_sf"/>
</dbReference>
<dbReference type="GO" id="GO:0046872">
    <property type="term" value="F:metal ion binding"/>
    <property type="evidence" value="ECO:0007669"/>
    <property type="project" value="UniProtKB-KW"/>
</dbReference>
<dbReference type="InterPro" id="IPR006439">
    <property type="entry name" value="HAD-SF_hydro_IA"/>
</dbReference>
<dbReference type="PRINTS" id="PR00413">
    <property type="entry name" value="HADHALOGNASE"/>
</dbReference>
<keyword evidence="3" id="KW-0378">Hydrolase</keyword>
<organism evidence="5 6">
    <name type="scientific">Morganella psychrotolerans</name>
    <dbReference type="NCBI Taxonomy" id="368603"/>
    <lineage>
        <taxon>Bacteria</taxon>
        <taxon>Pseudomonadati</taxon>
        <taxon>Pseudomonadota</taxon>
        <taxon>Gammaproteobacteria</taxon>
        <taxon>Enterobacterales</taxon>
        <taxon>Morganellaceae</taxon>
        <taxon>Morganella</taxon>
    </lineage>
</organism>
<dbReference type="NCBIfam" id="NF008018">
    <property type="entry name" value="PRK10748.1"/>
    <property type="match status" value="1"/>
</dbReference>
<dbReference type="InterPro" id="IPR051400">
    <property type="entry name" value="HAD-like_hydrolase"/>
</dbReference>
<dbReference type="RefSeq" id="WP_067422846.1">
    <property type="nucleotide sequence ID" value="NZ_LZEX01000010.1"/>
</dbReference>
<evidence type="ECO:0000256" key="4">
    <source>
        <dbReference type="ARBA" id="ARBA00022842"/>
    </source>
</evidence>
<dbReference type="GO" id="GO:0016787">
    <property type="term" value="F:hydrolase activity"/>
    <property type="evidence" value="ECO:0007669"/>
    <property type="project" value="UniProtKB-KW"/>
</dbReference>
<dbReference type="SFLD" id="SFLDG01129">
    <property type="entry name" value="C1.5:_HAD__Beta-PGM__Phosphata"/>
    <property type="match status" value="1"/>
</dbReference>
<dbReference type="SUPFAM" id="SSF56784">
    <property type="entry name" value="HAD-like"/>
    <property type="match status" value="1"/>
</dbReference>
<dbReference type="EMBL" id="LZEX01000010">
    <property type="protein sequence ID" value="OBU09422.1"/>
    <property type="molecule type" value="Genomic_DNA"/>
</dbReference>
<dbReference type="AlphaFoldDB" id="A0A1B8HK31"/>
<name>A0A1B8HK31_9GAMM</name>
<dbReference type="STRING" id="368603.AYY16_18040"/>
<sequence>MRFYRPLLPVRAMTFDLDDTLYDNRPVMDKTEEAVIAFIRQYDPRFSELPADYITVFRNRVRRQHPDIYHDVSRWRMLSWRSFFLHYGYTTALAQTGANAVMAHFAQWRSRIDIPQSTHDTLALLAEKIPLAAITNGNMEPEKCGLADYFTFILRAGADGRSKPFSDMYQTAAQRLMLPPGNILHVGDNLNTDVEGALRSGMQTCWINLDGRDVYHDAETRLLPHIEITQLDSLVGLL</sequence>
<gene>
    <name evidence="5" type="ORF">AYY17_18850</name>
</gene>
<accession>A0A1B8HK31</accession>
<dbReference type="GO" id="GO:0009231">
    <property type="term" value="P:riboflavin biosynthetic process"/>
    <property type="evidence" value="ECO:0007669"/>
    <property type="project" value="TreeGrafter"/>
</dbReference>
<evidence type="ECO:0000256" key="2">
    <source>
        <dbReference type="ARBA" id="ARBA00022723"/>
    </source>
</evidence>
<dbReference type="InterPro" id="IPR023214">
    <property type="entry name" value="HAD_sf"/>
</dbReference>
<evidence type="ECO:0000256" key="3">
    <source>
        <dbReference type="ARBA" id="ARBA00022801"/>
    </source>
</evidence>
<proteinExistence type="predicted"/>
<dbReference type="PANTHER" id="PTHR46470">
    <property type="entry name" value="N-ACYLNEURAMINATE-9-PHOSPHATASE"/>
    <property type="match status" value="1"/>
</dbReference>
<keyword evidence="2" id="KW-0479">Metal-binding</keyword>
<reference evidence="5 6" key="1">
    <citation type="submission" date="2016-06" db="EMBL/GenBank/DDBJ databases">
        <authorList>
            <person name="Kjaerup R.B."/>
            <person name="Dalgaard T.S."/>
            <person name="Juul-Madsen H.R."/>
        </authorList>
    </citation>
    <scope>NUCLEOTIDE SEQUENCE [LARGE SCALE GENOMIC DNA]</scope>
    <source>
        <strain evidence="5 6">GCSL-Mp3</strain>
    </source>
</reference>
<evidence type="ECO:0000313" key="6">
    <source>
        <dbReference type="Proteomes" id="UP000092247"/>
    </source>
</evidence>
<protein>
    <submittedName>
        <fullName evidence="5">Flavin mononucleotide phosphatase</fullName>
    </submittedName>
</protein>
<comment type="cofactor">
    <cofactor evidence="1">
        <name>Mg(2+)</name>
        <dbReference type="ChEBI" id="CHEBI:18420"/>
    </cofactor>
</comment>
<dbReference type="Gene3D" id="3.40.50.1000">
    <property type="entry name" value="HAD superfamily/HAD-like"/>
    <property type="match status" value="1"/>
</dbReference>
<dbReference type="SFLD" id="SFLDS00003">
    <property type="entry name" value="Haloacid_Dehalogenase"/>
    <property type="match status" value="1"/>
</dbReference>
<dbReference type="Pfam" id="PF00702">
    <property type="entry name" value="Hydrolase"/>
    <property type="match status" value="1"/>
</dbReference>
<dbReference type="Proteomes" id="UP000092247">
    <property type="component" value="Unassembled WGS sequence"/>
</dbReference>
<dbReference type="Gene3D" id="1.20.120.1600">
    <property type="match status" value="1"/>
</dbReference>
<evidence type="ECO:0000256" key="1">
    <source>
        <dbReference type="ARBA" id="ARBA00001946"/>
    </source>
</evidence>